<dbReference type="SUPFAM" id="SSF54695">
    <property type="entry name" value="POZ domain"/>
    <property type="match status" value="1"/>
</dbReference>
<dbReference type="OrthoDB" id="2593747at2759"/>
<organism evidence="3 4">
    <name type="scientific">Candolleomyces aberdarensis</name>
    <dbReference type="NCBI Taxonomy" id="2316362"/>
    <lineage>
        <taxon>Eukaryota</taxon>
        <taxon>Fungi</taxon>
        <taxon>Dikarya</taxon>
        <taxon>Basidiomycota</taxon>
        <taxon>Agaricomycotina</taxon>
        <taxon>Agaricomycetes</taxon>
        <taxon>Agaricomycetidae</taxon>
        <taxon>Agaricales</taxon>
        <taxon>Agaricineae</taxon>
        <taxon>Psathyrellaceae</taxon>
        <taxon>Candolleomyces</taxon>
    </lineage>
</organism>
<dbReference type="InterPro" id="IPR011333">
    <property type="entry name" value="SKP1/BTB/POZ_sf"/>
</dbReference>
<protein>
    <recommendedName>
        <fullName evidence="2">BTB domain-containing protein</fullName>
    </recommendedName>
</protein>
<evidence type="ECO:0000256" key="1">
    <source>
        <dbReference type="SAM" id="MobiDB-lite"/>
    </source>
</evidence>
<dbReference type="PANTHER" id="PTHR47022">
    <property type="entry name" value="BTB AND MATH DOMAIN-CONTAINING PROTEIN 36-RELATED"/>
    <property type="match status" value="1"/>
</dbReference>
<dbReference type="Proteomes" id="UP000290288">
    <property type="component" value="Unassembled WGS sequence"/>
</dbReference>
<gene>
    <name evidence="3" type="ORF">EST38_g12755</name>
</gene>
<keyword evidence="4" id="KW-1185">Reference proteome</keyword>
<sequence length="553" mass="61351">MSTASTKPASDGTSPGPMARPTRIRWGGIIFFKVSERSQVEDVVFEAPQYRFTELSEVFETMFHLPAGSDGNVEGRDEEHPILLEGYRAAHLKALLEVIYPTVDDMISGSFKLEKDEWIGVLNLATRWSMNKIRTLAISELSKVSLNPVEKVTLGREYKVAKWLRDGLTELVSEHPIRPLPELKSQLGAEMTCTLLWIQNQTLQKPHGEVPALTGLTLGMLGCYYCQAAMFMSSRHCSSCSHPIAFDDWSALYLADGYGNASFRRTQSPPPTGPARSDFSTISLRPIAHPKRIRWGGIVFFKVEGIIFEAPRYRFSEHSEVFETMFHLPTGSDGAIEGQDEDHPIVLEGYKAAHFDALLNVLYPTPQDLISGALKLDKEKWIGVLSLSTRWSMKQIRKHAIDELSKVSINPVEKIALGRENKVAKWFQDGLAELISEPPTRPLAELKSQLGAETVCTLLWIQNQTLPTSLGEGSVLSGPTLSMLRCYYGCEAAIFTSDTNCHSCGRAIAVDDPKALYLATGAGTTVESSRISQKILEEFGDEIAVYESWDGSD</sequence>
<comment type="caution">
    <text evidence="3">The sequence shown here is derived from an EMBL/GenBank/DDBJ whole genome shotgun (WGS) entry which is preliminary data.</text>
</comment>
<dbReference type="InterPro" id="IPR000210">
    <property type="entry name" value="BTB/POZ_dom"/>
</dbReference>
<accession>A0A4Q2D1M7</accession>
<evidence type="ECO:0000259" key="2">
    <source>
        <dbReference type="Pfam" id="PF00651"/>
    </source>
</evidence>
<name>A0A4Q2D1M7_9AGAR</name>
<reference evidence="3 4" key="1">
    <citation type="submission" date="2019-01" db="EMBL/GenBank/DDBJ databases">
        <title>Draft genome sequence of Psathyrella aberdarensis IHI B618.</title>
        <authorList>
            <person name="Buettner E."/>
            <person name="Kellner H."/>
        </authorList>
    </citation>
    <scope>NUCLEOTIDE SEQUENCE [LARGE SCALE GENOMIC DNA]</scope>
    <source>
        <strain evidence="3 4">IHI B618</strain>
    </source>
</reference>
<feature type="domain" description="BTB" evidence="2">
    <location>
        <begin position="299"/>
        <end position="405"/>
    </location>
</feature>
<dbReference type="Pfam" id="PF00651">
    <property type="entry name" value="BTB"/>
    <property type="match status" value="1"/>
</dbReference>
<dbReference type="EMBL" id="SDEE01001014">
    <property type="protein sequence ID" value="RXW13100.1"/>
    <property type="molecule type" value="Genomic_DNA"/>
</dbReference>
<dbReference type="CDD" id="cd18186">
    <property type="entry name" value="BTB_POZ_ZBTB_KLHL-like"/>
    <property type="match status" value="1"/>
</dbReference>
<dbReference type="STRING" id="2316362.A0A4Q2D1M7"/>
<proteinExistence type="predicted"/>
<feature type="region of interest" description="Disordered" evidence="1">
    <location>
        <begin position="1"/>
        <end position="21"/>
    </location>
</feature>
<dbReference type="Gene3D" id="3.30.710.10">
    <property type="entry name" value="Potassium Channel Kv1.1, Chain A"/>
    <property type="match status" value="2"/>
</dbReference>
<dbReference type="AlphaFoldDB" id="A0A4Q2D1M7"/>
<evidence type="ECO:0000313" key="4">
    <source>
        <dbReference type="Proteomes" id="UP000290288"/>
    </source>
</evidence>
<evidence type="ECO:0000313" key="3">
    <source>
        <dbReference type="EMBL" id="RXW13100.1"/>
    </source>
</evidence>
<feature type="compositionally biased region" description="Polar residues" evidence="1">
    <location>
        <begin position="1"/>
        <end position="13"/>
    </location>
</feature>
<dbReference type="PANTHER" id="PTHR47022:SF1">
    <property type="entry name" value="BTB AND MATH DOMAIN-CONTAINING PROTEIN 36-RELATED"/>
    <property type="match status" value="1"/>
</dbReference>